<protein>
    <submittedName>
        <fullName evidence="1">Uncharacterized protein</fullName>
    </submittedName>
</protein>
<keyword evidence="2" id="KW-1185">Reference proteome</keyword>
<evidence type="ECO:0000313" key="1">
    <source>
        <dbReference type="EMBL" id="KAJ4442354.1"/>
    </source>
</evidence>
<reference evidence="1 2" key="1">
    <citation type="journal article" date="2022" name="Allergy">
        <title>Genome assembly and annotation of Periplaneta americana reveal a comprehensive cockroach allergen profile.</title>
        <authorList>
            <person name="Wang L."/>
            <person name="Xiong Q."/>
            <person name="Saelim N."/>
            <person name="Wang L."/>
            <person name="Nong W."/>
            <person name="Wan A.T."/>
            <person name="Shi M."/>
            <person name="Liu X."/>
            <person name="Cao Q."/>
            <person name="Hui J.H.L."/>
            <person name="Sookrung N."/>
            <person name="Leung T.F."/>
            <person name="Tungtrongchitr A."/>
            <person name="Tsui S.K.W."/>
        </authorList>
    </citation>
    <scope>NUCLEOTIDE SEQUENCE [LARGE SCALE GENOMIC DNA]</scope>
    <source>
        <strain evidence="1">PWHHKU_190912</strain>
    </source>
</reference>
<organism evidence="1 2">
    <name type="scientific">Periplaneta americana</name>
    <name type="common">American cockroach</name>
    <name type="synonym">Blatta americana</name>
    <dbReference type="NCBI Taxonomy" id="6978"/>
    <lineage>
        <taxon>Eukaryota</taxon>
        <taxon>Metazoa</taxon>
        <taxon>Ecdysozoa</taxon>
        <taxon>Arthropoda</taxon>
        <taxon>Hexapoda</taxon>
        <taxon>Insecta</taxon>
        <taxon>Pterygota</taxon>
        <taxon>Neoptera</taxon>
        <taxon>Polyneoptera</taxon>
        <taxon>Dictyoptera</taxon>
        <taxon>Blattodea</taxon>
        <taxon>Blattoidea</taxon>
        <taxon>Blattidae</taxon>
        <taxon>Blattinae</taxon>
        <taxon>Periplaneta</taxon>
    </lineage>
</organism>
<accession>A0ABQ8T8N0</accession>
<dbReference type="Proteomes" id="UP001148838">
    <property type="component" value="Unassembled WGS sequence"/>
</dbReference>
<proteinExistence type="predicted"/>
<name>A0ABQ8T8N0_PERAM</name>
<comment type="caution">
    <text evidence="1">The sequence shown here is derived from an EMBL/GenBank/DDBJ whole genome shotgun (WGS) entry which is preliminary data.</text>
</comment>
<gene>
    <name evidence="1" type="ORF">ANN_03940</name>
</gene>
<dbReference type="EMBL" id="JAJSOF020000013">
    <property type="protein sequence ID" value="KAJ4442354.1"/>
    <property type="molecule type" value="Genomic_DNA"/>
</dbReference>
<sequence>METIFRKENFTRATRSSCMDMQISKEMMKVAPGKIVCLDETWVNAGITRSRSWTDDTVPGTMNTQIGKGIRLILFHASTMEGFIPNTLLLVSSKKTVV</sequence>
<evidence type="ECO:0000313" key="2">
    <source>
        <dbReference type="Proteomes" id="UP001148838"/>
    </source>
</evidence>